<dbReference type="RefSeq" id="WP_152940264.1">
    <property type="nucleotide sequence ID" value="NZ_CP045488.1"/>
</dbReference>
<accession>A0A5P9P3D5</accession>
<dbReference type="Pfam" id="PF00440">
    <property type="entry name" value="TetR_N"/>
    <property type="match status" value="1"/>
</dbReference>
<keyword evidence="5" id="KW-1185">Reference proteome</keyword>
<dbReference type="OrthoDB" id="135877at2157"/>
<dbReference type="Gene3D" id="1.10.357.10">
    <property type="entry name" value="Tetracycline Repressor, domain 2"/>
    <property type="match status" value="1"/>
</dbReference>
<sequence>MNEDPLEFVDPETTQDEILIATYRALSKYGYAELTISKIGDEFDKSPSLIYHHYEDKEALIFDCLEFMLEHFEASLVETTIEDPNEALINFLEVGMCLGPDEPDQLIRTLTQLRARASHNDFYEHFSRSDRVFQDHLEMIISEGIEEGKFQDCDPEQVATMLFTTLTGILYRRTTSDIEGGIAPLRTELTHYLESRLGINSEVEIDSNKGFYTK</sequence>
<dbReference type="InterPro" id="IPR001647">
    <property type="entry name" value="HTH_TetR"/>
</dbReference>
<dbReference type="AlphaFoldDB" id="A0A5P9P3D5"/>
<dbReference type="InterPro" id="IPR036271">
    <property type="entry name" value="Tet_transcr_reg_TetR-rel_C_sf"/>
</dbReference>
<evidence type="ECO:0000256" key="2">
    <source>
        <dbReference type="PROSITE-ProRule" id="PRU00335"/>
    </source>
</evidence>
<feature type="domain" description="HTH tetR-type" evidence="3">
    <location>
        <begin position="12"/>
        <end position="72"/>
    </location>
</feature>
<name>A0A5P9P3D5_9EURY</name>
<gene>
    <name evidence="4" type="ORF">GCU68_07290</name>
</gene>
<evidence type="ECO:0000313" key="4">
    <source>
        <dbReference type="EMBL" id="QFU82340.1"/>
    </source>
</evidence>
<feature type="DNA-binding region" description="H-T-H motif" evidence="2">
    <location>
        <begin position="35"/>
        <end position="54"/>
    </location>
</feature>
<dbReference type="PANTHER" id="PTHR43479:SF11">
    <property type="entry name" value="ACREF_ENVCD OPERON REPRESSOR-RELATED"/>
    <property type="match status" value="1"/>
</dbReference>
<dbReference type="InterPro" id="IPR050624">
    <property type="entry name" value="HTH-type_Tx_Regulator"/>
</dbReference>
<evidence type="ECO:0000313" key="5">
    <source>
        <dbReference type="Proteomes" id="UP000326170"/>
    </source>
</evidence>
<proteinExistence type="predicted"/>
<dbReference type="SUPFAM" id="SSF48498">
    <property type="entry name" value="Tetracyclin repressor-like, C-terminal domain"/>
    <property type="match status" value="1"/>
</dbReference>
<dbReference type="InterPro" id="IPR009057">
    <property type="entry name" value="Homeodomain-like_sf"/>
</dbReference>
<dbReference type="EMBL" id="CP045488">
    <property type="protein sequence ID" value="QFU82340.1"/>
    <property type="molecule type" value="Genomic_DNA"/>
</dbReference>
<dbReference type="Proteomes" id="UP000326170">
    <property type="component" value="Chromosome"/>
</dbReference>
<dbReference type="SUPFAM" id="SSF46689">
    <property type="entry name" value="Homeodomain-like"/>
    <property type="match status" value="1"/>
</dbReference>
<evidence type="ECO:0000256" key="1">
    <source>
        <dbReference type="ARBA" id="ARBA00023125"/>
    </source>
</evidence>
<dbReference type="GO" id="GO:0003677">
    <property type="term" value="F:DNA binding"/>
    <property type="evidence" value="ECO:0007669"/>
    <property type="project" value="UniProtKB-UniRule"/>
</dbReference>
<dbReference type="GeneID" id="42300840"/>
<dbReference type="PANTHER" id="PTHR43479">
    <property type="entry name" value="ACREF/ENVCD OPERON REPRESSOR-RELATED"/>
    <property type="match status" value="1"/>
</dbReference>
<dbReference type="KEGG" id="nas:GCU68_07290"/>
<dbReference type="PROSITE" id="PS50977">
    <property type="entry name" value="HTH_TETR_2"/>
    <property type="match status" value="1"/>
</dbReference>
<organism evidence="4 5">
    <name type="scientific">Natronorubrum aibiense</name>
    <dbReference type="NCBI Taxonomy" id="348826"/>
    <lineage>
        <taxon>Archaea</taxon>
        <taxon>Methanobacteriati</taxon>
        <taxon>Methanobacteriota</taxon>
        <taxon>Stenosarchaea group</taxon>
        <taxon>Halobacteria</taxon>
        <taxon>Halobacteriales</taxon>
        <taxon>Natrialbaceae</taxon>
        <taxon>Natronorubrum</taxon>
    </lineage>
</organism>
<protein>
    <submittedName>
        <fullName evidence="4">TetR family transcriptional regulator</fullName>
    </submittedName>
</protein>
<keyword evidence="1 2" id="KW-0238">DNA-binding</keyword>
<evidence type="ECO:0000259" key="3">
    <source>
        <dbReference type="PROSITE" id="PS50977"/>
    </source>
</evidence>
<reference evidence="4 5" key="1">
    <citation type="journal article" date="2007" name="Int. J. Syst. Evol. Microbiol.">
        <title>Natronorubrum sulfidifaciens sp. nov., an extremely haloalkaliphilic archaeon isolated from Aiding salt lake in Xin-Jiang, China.</title>
        <authorList>
            <person name="Cui H.L."/>
            <person name="Tohty D."/>
            <person name="Liu H.C."/>
            <person name="Liu S.J."/>
            <person name="Oren A."/>
            <person name="Zhou P.J."/>
        </authorList>
    </citation>
    <scope>NUCLEOTIDE SEQUENCE [LARGE SCALE GENOMIC DNA]</scope>
    <source>
        <strain evidence="4 5">7-3</strain>
    </source>
</reference>